<evidence type="ECO:0000313" key="2">
    <source>
        <dbReference type="Proteomes" id="UP001212841"/>
    </source>
</evidence>
<accession>A0AAD5SMC6</accession>
<gene>
    <name evidence="1" type="ORF">HK097_003730</name>
</gene>
<name>A0AAD5SMC6_9FUNG</name>
<protein>
    <submittedName>
        <fullName evidence="1">Uncharacterized protein</fullName>
    </submittedName>
</protein>
<dbReference type="Proteomes" id="UP001212841">
    <property type="component" value="Unassembled WGS sequence"/>
</dbReference>
<keyword evidence="2" id="KW-1185">Reference proteome</keyword>
<evidence type="ECO:0000313" key="1">
    <source>
        <dbReference type="EMBL" id="KAJ3056847.1"/>
    </source>
</evidence>
<reference evidence="1" key="1">
    <citation type="submission" date="2020-05" db="EMBL/GenBank/DDBJ databases">
        <title>Phylogenomic resolution of chytrid fungi.</title>
        <authorList>
            <person name="Stajich J.E."/>
            <person name="Amses K."/>
            <person name="Simmons R."/>
            <person name="Seto K."/>
            <person name="Myers J."/>
            <person name="Bonds A."/>
            <person name="Quandt C.A."/>
            <person name="Barry K."/>
            <person name="Liu P."/>
            <person name="Grigoriev I."/>
            <person name="Longcore J.E."/>
            <person name="James T.Y."/>
        </authorList>
    </citation>
    <scope>NUCLEOTIDE SEQUENCE</scope>
    <source>
        <strain evidence="1">JEL0318</strain>
    </source>
</reference>
<comment type="caution">
    <text evidence="1">The sequence shown here is derived from an EMBL/GenBank/DDBJ whole genome shotgun (WGS) entry which is preliminary data.</text>
</comment>
<dbReference type="EMBL" id="JADGJD010000019">
    <property type="protein sequence ID" value="KAJ3056847.1"/>
    <property type="molecule type" value="Genomic_DNA"/>
</dbReference>
<organism evidence="1 2">
    <name type="scientific">Rhizophlyctis rosea</name>
    <dbReference type="NCBI Taxonomy" id="64517"/>
    <lineage>
        <taxon>Eukaryota</taxon>
        <taxon>Fungi</taxon>
        <taxon>Fungi incertae sedis</taxon>
        <taxon>Chytridiomycota</taxon>
        <taxon>Chytridiomycota incertae sedis</taxon>
        <taxon>Chytridiomycetes</taxon>
        <taxon>Rhizophlyctidales</taxon>
        <taxon>Rhizophlyctidaceae</taxon>
        <taxon>Rhizophlyctis</taxon>
    </lineage>
</organism>
<dbReference type="AlphaFoldDB" id="A0AAD5SMC6"/>
<proteinExistence type="predicted"/>
<sequence length="345" mass="38211">MLTPDPTAAPPADVVDSRTFDEIDVQQVWAKKDLMDAKGMEEDGGEGICGESRFGGKGYFDLMVEKLEGGRWIEWGRTTGKIFTNEGLRRVFAELVAGGWCTNKDLNVSLRGSGKDRSLVEAGTFTKVMTLPKLMEVYFYHLTLNTGTSGRQPVPPAFGMFHVKTSWRTLTAVLGAATQTLFLVGTDIRLEHNFLISSNLIGLREFVAWKAHGARTAVESLLFTPGAAPSLASVVLSEELSTPPILQTLACSHTIVSINTVMRSNFDLHFFQRLQYGITHRPDNCPRLFSFNLLMTPKQPLHKTVTKRTLQKVFKKNNANEPVVKHNAAGINLVGPLRIPRELRA</sequence>